<dbReference type="Proteomes" id="UP000030694">
    <property type="component" value="Unassembled WGS sequence"/>
</dbReference>
<gene>
    <name evidence="2" type="ORF">PFMC_05294</name>
</gene>
<evidence type="ECO:0000313" key="2">
    <source>
        <dbReference type="EMBL" id="ETW58814.1"/>
    </source>
</evidence>
<reference evidence="2 3" key="2">
    <citation type="submission" date="2013-02" db="EMBL/GenBank/DDBJ databases">
        <title>The Genome Sequence of Plasmodium falciparum CAMP/Malaysia.</title>
        <authorList>
            <consortium name="The Broad Institute Genome Sequencing Platform"/>
            <consortium name="The Broad Institute Genome Sequencing Center for Infectious Disease"/>
            <person name="Neafsey D."/>
            <person name="Cheeseman I."/>
            <person name="Volkman S."/>
            <person name="Adams J."/>
            <person name="Walker B."/>
            <person name="Young S.K."/>
            <person name="Zeng Q."/>
            <person name="Gargeya S."/>
            <person name="Fitzgerald M."/>
            <person name="Haas B."/>
            <person name="Abouelleil A."/>
            <person name="Alvarado L."/>
            <person name="Arachchi H.M."/>
            <person name="Berlin A.M."/>
            <person name="Chapman S.B."/>
            <person name="Dewar J."/>
            <person name="Goldberg J."/>
            <person name="Griggs A."/>
            <person name="Gujja S."/>
            <person name="Hansen M."/>
            <person name="Howarth C."/>
            <person name="Imamovic A."/>
            <person name="Larimer J."/>
            <person name="McCowan C."/>
            <person name="Murphy C."/>
            <person name="Neiman D."/>
            <person name="Pearson M."/>
            <person name="Priest M."/>
            <person name="Roberts A."/>
            <person name="Saif S."/>
            <person name="Shea T."/>
            <person name="Sisk P."/>
            <person name="Sykes S."/>
            <person name="Wortman J."/>
            <person name="Nusbaum C."/>
            <person name="Birren B."/>
        </authorList>
    </citation>
    <scope>NUCLEOTIDE SEQUENCE [LARGE SCALE GENOMIC DNA]</scope>
    <source>
        <strain evidence="2 3">CAMP/Malaysia</strain>
    </source>
</reference>
<evidence type="ECO:0008006" key="4">
    <source>
        <dbReference type="Google" id="ProtNLM"/>
    </source>
</evidence>
<protein>
    <recommendedName>
        <fullName evidence="4">Rifin</fullName>
    </recommendedName>
</protein>
<keyword evidence="1" id="KW-1133">Transmembrane helix</keyword>
<keyword evidence="1" id="KW-0812">Transmembrane</keyword>
<feature type="transmembrane region" description="Helical" evidence="1">
    <location>
        <begin position="126"/>
        <end position="145"/>
    </location>
</feature>
<name>A0A024WZX7_PLAFC</name>
<accession>A0A024WZX7</accession>
<dbReference type="OMA" id="SAFVGNC"/>
<dbReference type="Pfam" id="PF17410">
    <property type="entry name" value="Stevor"/>
    <property type="match status" value="2"/>
</dbReference>
<evidence type="ECO:0000313" key="3">
    <source>
        <dbReference type="Proteomes" id="UP000030694"/>
    </source>
</evidence>
<sequence>MSSSSLKYLEMQRKLYNNFYSKPEIDFENFSNKSNNKLCECINKNKSYNILTSSNKVHDKYLDNLKERCVGGVGICIFSSEATVYSGVVAGSAIFEKVSNTPVGLWSPTETYKVFFLTSNFLPYDIAIAVFIAIIVIVIFLYVYLRNRRKHSCKYECKKHLCR</sequence>
<proteinExistence type="predicted"/>
<dbReference type="EMBL" id="KI927612">
    <property type="protein sequence ID" value="ETW58814.1"/>
    <property type="molecule type" value="Genomic_DNA"/>
</dbReference>
<keyword evidence="1" id="KW-0472">Membrane</keyword>
<organism evidence="2 3">
    <name type="scientific">Plasmodium falciparum (isolate Camp / Malaysia)</name>
    <dbReference type="NCBI Taxonomy" id="5835"/>
    <lineage>
        <taxon>Eukaryota</taxon>
        <taxon>Sar</taxon>
        <taxon>Alveolata</taxon>
        <taxon>Apicomplexa</taxon>
        <taxon>Aconoidasida</taxon>
        <taxon>Haemosporida</taxon>
        <taxon>Plasmodiidae</taxon>
        <taxon>Plasmodium</taxon>
        <taxon>Plasmodium (Laverania)</taxon>
    </lineage>
</organism>
<dbReference type="AlphaFoldDB" id="A0A024WZX7"/>
<dbReference type="InterPro" id="IPR006374">
    <property type="entry name" value="VSA_Stevor"/>
</dbReference>
<reference evidence="2 3" key="1">
    <citation type="submission" date="2013-02" db="EMBL/GenBank/DDBJ databases">
        <title>The Genome Annotation of Plasmodium falciparum CAMP/Malaysia.</title>
        <authorList>
            <consortium name="The Broad Institute Genome Sequencing Platform"/>
            <consortium name="The Broad Institute Genome Sequencing Center for Infectious Disease"/>
            <person name="Neafsey D."/>
            <person name="Hoffman S."/>
            <person name="Volkman S."/>
            <person name="Rosenthal P."/>
            <person name="Walker B."/>
            <person name="Young S.K."/>
            <person name="Zeng Q."/>
            <person name="Gargeya S."/>
            <person name="Fitzgerald M."/>
            <person name="Haas B."/>
            <person name="Abouelleil A."/>
            <person name="Allen A.W."/>
            <person name="Alvarado L."/>
            <person name="Arachchi H.M."/>
            <person name="Berlin A.M."/>
            <person name="Chapman S.B."/>
            <person name="Gainer-Dewar J."/>
            <person name="Goldberg J."/>
            <person name="Griggs A."/>
            <person name="Gujja S."/>
            <person name="Hansen M."/>
            <person name="Howarth C."/>
            <person name="Imamovic A."/>
            <person name="Ireland A."/>
            <person name="Larimer J."/>
            <person name="McCowan C."/>
            <person name="Murphy C."/>
            <person name="Pearson M."/>
            <person name="Poon T.W."/>
            <person name="Priest M."/>
            <person name="Roberts A."/>
            <person name="Saif S."/>
            <person name="Shea T."/>
            <person name="Sisk P."/>
            <person name="Sykes S."/>
            <person name="Wortman J."/>
            <person name="Nusbaum C."/>
            <person name="Birren B."/>
        </authorList>
    </citation>
    <scope>NUCLEOTIDE SEQUENCE [LARGE SCALE GENOMIC DNA]</scope>
    <source>
        <strain evidence="2 3">CAMP/Malaysia</strain>
    </source>
</reference>
<evidence type="ECO:0000256" key="1">
    <source>
        <dbReference type="SAM" id="Phobius"/>
    </source>
</evidence>